<feature type="transmembrane region" description="Helical" evidence="8">
    <location>
        <begin position="273"/>
        <end position="292"/>
    </location>
</feature>
<dbReference type="PANTHER" id="PTHR40074">
    <property type="entry name" value="O-ACETYLTRANSFERASE WECH"/>
    <property type="match status" value="1"/>
</dbReference>
<feature type="transmembrane region" description="Helical" evidence="8">
    <location>
        <begin position="214"/>
        <end position="232"/>
    </location>
</feature>
<dbReference type="PANTHER" id="PTHR40074:SF4">
    <property type="entry name" value="INNER MEMBRANE PROTEIN YCFT"/>
    <property type="match status" value="1"/>
</dbReference>
<keyword evidence="11" id="KW-1185">Reference proteome</keyword>
<comment type="similarity">
    <text evidence="2">Belongs to the acyltransferase 3 family.</text>
</comment>
<evidence type="ECO:0000256" key="1">
    <source>
        <dbReference type="ARBA" id="ARBA00004651"/>
    </source>
</evidence>
<keyword evidence="6 8" id="KW-0472">Membrane</keyword>
<evidence type="ECO:0000256" key="3">
    <source>
        <dbReference type="ARBA" id="ARBA00022475"/>
    </source>
</evidence>
<feature type="transmembrane region" description="Helical" evidence="8">
    <location>
        <begin position="185"/>
        <end position="202"/>
    </location>
</feature>
<keyword evidence="3" id="KW-1003">Cell membrane</keyword>
<organism evidence="10 11">
    <name type="scientific">Rathayibacter caricis DSM 15933</name>
    <dbReference type="NCBI Taxonomy" id="1328867"/>
    <lineage>
        <taxon>Bacteria</taxon>
        <taxon>Bacillati</taxon>
        <taxon>Actinomycetota</taxon>
        <taxon>Actinomycetes</taxon>
        <taxon>Micrococcales</taxon>
        <taxon>Microbacteriaceae</taxon>
        <taxon>Rathayibacter</taxon>
    </lineage>
</organism>
<evidence type="ECO:0000256" key="5">
    <source>
        <dbReference type="ARBA" id="ARBA00022989"/>
    </source>
</evidence>
<feature type="transmembrane region" description="Helical" evidence="8">
    <location>
        <begin position="241"/>
        <end position="261"/>
    </location>
</feature>
<feature type="transmembrane region" description="Helical" evidence="8">
    <location>
        <begin position="163"/>
        <end position="180"/>
    </location>
</feature>
<evidence type="ECO:0000259" key="9">
    <source>
        <dbReference type="Pfam" id="PF01757"/>
    </source>
</evidence>
<gene>
    <name evidence="10" type="ORF">C1I63_14220</name>
</gene>
<accession>A0A2T4UWJ5</accession>
<dbReference type="GO" id="GO:0005886">
    <property type="term" value="C:plasma membrane"/>
    <property type="evidence" value="ECO:0007669"/>
    <property type="project" value="UniProtKB-SubCell"/>
</dbReference>
<dbReference type="GO" id="GO:0009246">
    <property type="term" value="P:enterobacterial common antigen biosynthetic process"/>
    <property type="evidence" value="ECO:0007669"/>
    <property type="project" value="TreeGrafter"/>
</dbReference>
<evidence type="ECO:0000256" key="6">
    <source>
        <dbReference type="ARBA" id="ARBA00023136"/>
    </source>
</evidence>
<feature type="transmembrane region" description="Helical" evidence="8">
    <location>
        <begin position="83"/>
        <end position="101"/>
    </location>
</feature>
<feature type="region of interest" description="Disordered" evidence="7">
    <location>
        <begin position="1"/>
        <end position="22"/>
    </location>
</feature>
<dbReference type="Proteomes" id="UP000241085">
    <property type="component" value="Unassembled WGS sequence"/>
</dbReference>
<evidence type="ECO:0000313" key="11">
    <source>
        <dbReference type="Proteomes" id="UP000241085"/>
    </source>
</evidence>
<reference evidence="10 11" key="1">
    <citation type="submission" date="2018-03" db="EMBL/GenBank/DDBJ databases">
        <title>Bacteriophage NCPPB3778 and a type I-E CRISPR drive the evolution of the US Biological Select Agent, Rathayibacter toxicus.</title>
        <authorList>
            <person name="Davis E.W.II."/>
            <person name="Tabima J.F."/>
            <person name="Weisberg A.J."/>
            <person name="Dantas Lopes L."/>
            <person name="Wiseman M.S."/>
            <person name="Wiseman M.S."/>
            <person name="Pupko T."/>
            <person name="Belcher M.S."/>
            <person name="Sechler A.J."/>
            <person name="Tancos M.A."/>
            <person name="Schroeder B.K."/>
            <person name="Murray T.D."/>
            <person name="Luster D.G."/>
            <person name="Schneider W.L."/>
            <person name="Rogers E."/>
            <person name="Andreote F.D."/>
            <person name="Grunwald N.J."/>
            <person name="Putnam M.L."/>
            <person name="Chang J.H."/>
        </authorList>
    </citation>
    <scope>NUCLEOTIDE SEQUENCE [LARGE SCALE GENOMIC DNA]</scope>
    <source>
        <strain evidence="10 11">DSM 15933</strain>
    </source>
</reference>
<feature type="transmembrane region" description="Helical" evidence="8">
    <location>
        <begin position="304"/>
        <end position="326"/>
    </location>
</feature>
<dbReference type="GO" id="GO:0016413">
    <property type="term" value="F:O-acetyltransferase activity"/>
    <property type="evidence" value="ECO:0007669"/>
    <property type="project" value="TreeGrafter"/>
</dbReference>
<dbReference type="EMBL" id="PZPL01000001">
    <property type="protein sequence ID" value="PTL73880.1"/>
    <property type="molecule type" value="Genomic_DNA"/>
</dbReference>
<evidence type="ECO:0000256" key="7">
    <source>
        <dbReference type="SAM" id="MobiDB-lite"/>
    </source>
</evidence>
<comment type="caution">
    <text evidence="10">The sequence shown here is derived from an EMBL/GenBank/DDBJ whole genome shotgun (WGS) entry which is preliminary data.</text>
</comment>
<feature type="transmembrane region" description="Helical" evidence="8">
    <location>
        <begin position="338"/>
        <end position="356"/>
    </location>
</feature>
<dbReference type="AlphaFoldDB" id="A0A2T4UWJ5"/>
<evidence type="ECO:0000313" key="10">
    <source>
        <dbReference type="EMBL" id="PTL73880.1"/>
    </source>
</evidence>
<sequence>MTSAALLHTEDTGSGSRSDAHVPKEDHLMSANASAPAVTRTRVTAFDVARGFAIIGMVCGHSIVGLEATGRDLPEAYQVANDVFHTFRMPLFFLLAGVFLIHTMKRFSYGGWVADKAQFLLYPYAVWALLRGAVELGALQVGVGEDLSPTDVLVGLVWDPRAWYLPALFLAFAVVGGAYALLHRFAWWGAVAAALVGGLVLLSDIDGWPPLLEVHPFTLYMLLGVLASRQLVRATSLSRRIAAVVAAGAAAVFTVVVFLLYPTGVLADDLSVPFVLASVPGVVMLIALGRAVDTTRAGRVLQKFGSWSLTIYVAHGIPLSLTRALLDRAGVDSLPVHIIAGTAAGVLLPAALAYLMERYGFARWLITMPGYRRSRTQRLP</sequence>
<comment type="subcellular location">
    <subcellularLocation>
        <location evidence="1">Cell membrane</location>
        <topology evidence="1">Multi-pass membrane protein</topology>
    </subcellularLocation>
</comment>
<dbReference type="InterPro" id="IPR002656">
    <property type="entry name" value="Acyl_transf_3_dom"/>
</dbReference>
<evidence type="ECO:0000256" key="8">
    <source>
        <dbReference type="SAM" id="Phobius"/>
    </source>
</evidence>
<protein>
    <recommendedName>
        <fullName evidence="9">Acyltransferase 3 domain-containing protein</fullName>
    </recommendedName>
</protein>
<keyword evidence="4 8" id="KW-0812">Transmembrane</keyword>
<evidence type="ECO:0000256" key="4">
    <source>
        <dbReference type="ARBA" id="ARBA00022692"/>
    </source>
</evidence>
<feature type="transmembrane region" description="Helical" evidence="8">
    <location>
        <begin position="121"/>
        <end position="143"/>
    </location>
</feature>
<dbReference type="Pfam" id="PF01757">
    <property type="entry name" value="Acyl_transf_3"/>
    <property type="match status" value="1"/>
</dbReference>
<proteinExistence type="inferred from homology"/>
<keyword evidence="5 8" id="KW-1133">Transmembrane helix</keyword>
<name>A0A2T4UWJ5_9MICO</name>
<evidence type="ECO:0000256" key="2">
    <source>
        <dbReference type="ARBA" id="ARBA00007400"/>
    </source>
</evidence>
<feature type="domain" description="Acyltransferase 3" evidence="9">
    <location>
        <begin position="45"/>
        <end position="353"/>
    </location>
</feature>